<organism evidence="1 2">
    <name type="scientific">Trinickia fusca</name>
    <dbReference type="NCBI Taxonomy" id="2419777"/>
    <lineage>
        <taxon>Bacteria</taxon>
        <taxon>Pseudomonadati</taxon>
        <taxon>Pseudomonadota</taxon>
        <taxon>Betaproteobacteria</taxon>
        <taxon>Burkholderiales</taxon>
        <taxon>Burkholderiaceae</taxon>
        <taxon>Trinickia</taxon>
    </lineage>
</organism>
<accession>A0A494XIG7</accession>
<dbReference type="SUPFAM" id="SSF56059">
    <property type="entry name" value="Glutathione synthetase ATP-binding domain-like"/>
    <property type="match status" value="1"/>
</dbReference>
<sequence>MFYFFQPLNHIRRVREWARRHDASVSLDIETFRLRVTRGQQTAQFFPRFAVDTGAGLAYSGYFGERGPFIGWLPYELKRWPIASDKLVFKQYCKQTGLPIPAYWQQGAPQSEHFIVKGQRGSFGQGIRGPFRADHAHALGVVLNDGEYFEQFIKGECVKVWCWNGRPTAMERLSAPFAVGDGRRTLREIVGTVRGSFDTVYDLDVSRDILAWQGFDPDSVVAEGQQVRLDFRYATPFDPTVINNRDVLSQQSDIMRAQLQQIGNSLAQAIPDELRSHTVFTVDAVVDAHDQLWLLEMNSHPMVHPANYAPILDDLFGIA</sequence>
<gene>
    <name evidence="1" type="ORF">D7S89_13940</name>
</gene>
<comment type="caution">
    <text evidence="1">The sequence shown here is derived from an EMBL/GenBank/DDBJ whole genome shotgun (WGS) entry which is preliminary data.</text>
</comment>
<dbReference type="RefSeq" id="WP_121278254.1">
    <property type="nucleotide sequence ID" value="NZ_RBZV01000004.1"/>
</dbReference>
<protein>
    <recommendedName>
        <fullName evidence="3">ATP-grasp domain-containing protein</fullName>
    </recommendedName>
</protein>
<evidence type="ECO:0000313" key="1">
    <source>
        <dbReference type="EMBL" id="RKP48406.1"/>
    </source>
</evidence>
<keyword evidence="2" id="KW-1185">Reference proteome</keyword>
<dbReference type="Proteomes" id="UP000280434">
    <property type="component" value="Unassembled WGS sequence"/>
</dbReference>
<dbReference type="OrthoDB" id="9116800at2"/>
<dbReference type="EMBL" id="RBZV01000004">
    <property type="protein sequence ID" value="RKP48406.1"/>
    <property type="molecule type" value="Genomic_DNA"/>
</dbReference>
<dbReference type="AlphaFoldDB" id="A0A494XIG7"/>
<evidence type="ECO:0008006" key="3">
    <source>
        <dbReference type="Google" id="ProtNLM"/>
    </source>
</evidence>
<evidence type="ECO:0000313" key="2">
    <source>
        <dbReference type="Proteomes" id="UP000280434"/>
    </source>
</evidence>
<name>A0A494XIG7_9BURK</name>
<proteinExistence type="predicted"/>
<reference evidence="1 2" key="1">
    <citation type="submission" date="2018-10" db="EMBL/GenBank/DDBJ databases">
        <title>Paraburkholderia sp. 7MK8-2, isolated from soil.</title>
        <authorList>
            <person name="Gao Z.-H."/>
            <person name="Qiu L.-H."/>
        </authorList>
    </citation>
    <scope>NUCLEOTIDE SEQUENCE [LARGE SCALE GENOMIC DNA]</scope>
    <source>
        <strain evidence="1 2">7MK8-2</strain>
    </source>
</reference>